<dbReference type="RefSeq" id="WP_088582425.1">
    <property type="nucleotide sequence ID" value="NZ_CP022048.2"/>
</dbReference>
<dbReference type="AlphaFoldDB" id="A0A1Z3U733"/>
<dbReference type="Proteomes" id="UP000197050">
    <property type="component" value="Chromosome"/>
</dbReference>
<reference evidence="2" key="1">
    <citation type="submission" date="2017-06" db="EMBL/GenBank/DDBJ databases">
        <title>FDA dAtabase for Regulatory Grade micrObial Sequences (FDA-ARGOS): Supporting development and validation of Infectious Disease Dx tests.</title>
        <authorList>
            <person name="Minogue T."/>
            <person name="Wolcott M."/>
            <person name="Wasieloski L."/>
            <person name="Aguilar W."/>
            <person name="Moore D."/>
            <person name="Tallon L."/>
            <person name="Sadzewicz L."/>
            <person name="Sengamalay N."/>
            <person name="Ott S."/>
            <person name="Godinez A."/>
            <person name="Nagaraj S."/>
            <person name="Nadendla S."/>
            <person name="Geyer C."/>
            <person name="Sichtig H."/>
        </authorList>
    </citation>
    <scope>NUCLEOTIDE SEQUENCE [LARGE SCALE GENOMIC DNA]</scope>
    <source>
        <strain evidence="2">FDAARGOS_289</strain>
    </source>
</reference>
<sequence length="194" mass="21769">MTQSRSYSTYFSCLHDEPTEYGSLGRGTHYSVFRSIAWLDVSRRALPRPEVHDFAVIWDEDHDTRVIEAIERIHMASLLSPVQFIGERKGMLTIIVASKFWGDGGDLEAYRLMVQAAIEPMDDYWPVEIGTFDRSGAMGPDWHQTNPAGIISDATHKVNVYLSNIDTLWKLGTKAPIWASSLPAAPWSEIAAKA</sequence>
<organism evidence="1 2">
    <name type="scientific">Brevundimonas vesicularis</name>
    <name type="common">Pseudomonas vesicularis</name>
    <dbReference type="NCBI Taxonomy" id="41276"/>
    <lineage>
        <taxon>Bacteria</taxon>
        <taxon>Pseudomonadati</taxon>
        <taxon>Pseudomonadota</taxon>
        <taxon>Alphaproteobacteria</taxon>
        <taxon>Caulobacterales</taxon>
        <taxon>Caulobacteraceae</taxon>
        <taxon>Brevundimonas</taxon>
    </lineage>
</organism>
<gene>
    <name evidence="1" type="ORF">CEP68_06110</name>
</gene>
<dbReference type="KEGG" id="bvc:CEP68_06110"/>
<dbReference type="EMBL" id="CP022048">
    <property type="protein sequence ID" value="ASE39106.1"/>
    <property type="molecule type" value="Genomic_DNA"/>
</dbReference>
<accession>A0A1Z3U733</accession>
<proteinExistence type="predicted"/>
<name>A0A1Z3U733_BREVE</name>
<evidence type="ECO:0000313" key="1">
    <source>
        <dbReference type="EMBL" id="ASE39106.1"/>
    </source>
</evidence>
<protein>
    <submittedName>
        <fullName evidence="1">Uncharacterized protein</fullName>
    </submittedName>
</protein>
<evidence type="ECO:0000313" key="2">
    <source>
        <dbReference type="Proteomes" id="UP000197050"/>
    </source>
</evidence>
<dbReference type="GeneID" id="34014813"/>